<comment type="caution">
    <text evidence="2">The sequence shown here is derived from an EMBL/GenBank/DDBJ whole genome shotgun (WGS) entry which is preliminary data.</text>
</comment>
<dbReference type="OrthoDB" id="9810066at2"/>
<feature type="domain" description="Phosphoribosyltransferase" evidence="1">
    <location>
        <begin position="11"/>
        <end position="182"/>
    </location>
</feature>
<gene>
    <name evidence="2" type="ORF">C5L14_00445</name>
</gene>
<dbReference type="Pfam" id="PF00156">
    <property type="entry name" value="Pribosyltran"/>
    <property type="match status" value="1"/>
</dbReference>
<dbReference type="Gene3D" id="3.40.50.2020">
    <property type="match status" value="1"/>
</dbReference>
<dbReference type="Gene3D" id="3.30.1870.10">
    <property type="entry name" value="EreA-like, domain 2"/>
    <property type="match status" value="1"/>
</dbReference>
<dbReference type="InterPro" id="IPR052036">
    <property type="entry name" value="Hydrolase/PRTase-associated"/>
</dbReference>
<dbReference type="InterPro" id="IPR007815">
    <property type="entry name" value="Emycin_Estase"/>
</dbReference>
<dbReference type="AlphaFoldDB" id="A0A2S9QIB9"/>
<dbReference type="Gene3D" id="1.20.1440.30">
    <property type="entry name" value="Biosynthetic Protein domain"/>
    <property type="match status" value="1"/>
</dbReference>
<sequence>MMATTFSDRRQAGRALAGKLRHYAGRKDVTVLALPRGGVPVAYQVAKTLKAPLDVFVVRKLGVPGYEELAMGAIAPANVRVLNDEIVTRLAVPASVIDEVAAKEQRELDRRERLYRGDRAPLRLRGRNVILVDDGLATGSTMRAAIKALRQSRPAHIVAAVPVGSPETCEAMRDEADEVLCATTPQPFVSVGSWYGDFSQTSDEEVRDLLARAGARTSSGDDPADAVVAALNKHILQLSGGPQDYDHLLEQIDEAPFVLLGEASHGTHEFYEERARITRRLIEEKGFVGVAVEADWPDAYRVNRYVQGAGCDLDAEEALADFRRFPTWMWRNKVVVDFIEWLRRHNRTSEGTKPKAGFYGLDLYALHGSMKAVLHYLDRVDPAAAEVARHRYSCFDHFGPDPQIYGFVAGTAIGKSCQEDVVAQLVDMLKRRPAPAEAQAGLLDDELFAAQQNAHLVKNAEAYYRAMFLAPESTWNLRDRHMAETFEALAAHLTRRVQFPKIVVWAHNSHLGDARATDRSSHGEINLGQLIREKHGHKAFLVGFTTYRGTVTAASDWGGPAERKSVRPALADSYETLLHGVSFDRFQLDLRGNGASLPRRLLERAIGVIYRPETERASHYFRADLSAQFDAVLHFDETRPVEPLERSSEWNGEIPETYPSGV</sequence>
<dbReference type="InterPro" id="IPR000836">
    <property type="entry name" value="PRTase_dom"/>
</dbReference>
<dbReference type="RefSeq" id="WP_105860066.1">
    <property type="nucleotide sequence ID" value="NZ_PUEJ01000001.1"/>
</dbReference>
<protein>
    <recommendedName>
        <fullName evidence="1">Phosphoribosyltransferase domain-containing protein</fullName>
    </recommendedName>
</protein>
<keyword evidence="3" id="KW-1185">Reference proteome</keyword>
<dbReference type="SUPFAM" id="SSF53271">
    <property type="entry name" value="PRTase-like"/>
    <property type="match status" value="1"/>
</dbReference>
<dbReference type="Proteomes" id="UP000237682">
    <property type="component" value="Unassembled WGS sequence"/>
</dbReference>
<proteinExistence type="predicted"/>
<dbReference type="EMBL" id="PUEJ01000001">
    <property type="protein sequence ID" value="PRH89099.1"/>
    <property type="molecule type" value="Genomic_DNA"/>
</dbReference>
<name>A0A2S9QIB9_9HYPH</name>
<dbReference type="PANTHER" id="PTHR31299">
    <property type="entry name" value="ESTERASE, PUTATIVE (AFU_ORTHOLOGUE AFUA_1G05850)-RELATED"/>
    <property type="match status" value="1"/>
</dbReference>
<dbReference type="SUPFAM" id="SSF159501">
    <property type="entry name" value="EreA/ChaN-like"/>
    <property type="match status" value="1"/>
</dbReference>
<dbReference type="CDD" id="cd14728">
    <property type="entry name" value="Ere-like"/>
    <property type="match status" value="1"/>
</dbReference>
<dbReference type="CDD" id="cd06223">
    <property type="entry name" value="PRTases_typeI"/>
    <property type="match status" value="1"/>
</dbReference>
<dbReference type="Gene3D" id="3.30.1310.20">
    <property type="entry name" value="PRTase-like"/>
    <property type="match status" value="1"/>
</dbReference>
<organism evidence="2 3">
    <name type="scientific">Labrys okinawensis</name>
    <dbReference type="NCBI Taxonomy" id="346911"/>
    <lineage>
        <taxon>Bacteria</taxon>
        <taxon>Pseudomonadati</taxon>
        <taxon>Pseudomonadota</taxon>
        <taxon>Alphaproteobacteria</taxon>
        <taxon>Hyphomicrobiales</taxon>
        <taxon>Xanthobacteraceae</taxon>
        <taxon>Labrys</taxon>
    </lineage>
</organism>
<accession>A0A2S9QIB9</accession>
<dbReference type="GO" id="GO:0046677">
    <property type="term" value="P:response to antibiotic"/>
    <property type="evidence" value="ECO:0007669"/>
    <property type="project" value="InterPro"/>
</dbReference>
<dbReference type="Gene3D" id="3.40.1660.10">
    <property type="entry name" value="EreA-like (biosynthetic domain)"/>
    <property type="match status" value="1"/>
</dbReference>
<evidence type="ECO:0000313" key="3">
    <source>
        <dbReference type="Proteomes" id="UP000237682"/>
    </source>
</evidence>
<dbReference type="Pfam" id="PF05139">
    <property type="entry name" value="Erythro_esteras"/>
    <property type="match status" value="1"/>
</dbReference>
<reference evidence="2 3" key="1">
    <citation type="submission" date="2018-02" db="EMBL/GenBank/DDBJ databases">
        <title>Whole genome sequencing of endophytic bacterium.</title>
        <authorList>
            <person name="Eedara R."/>
            <person name="Podile A.R."/>
        </authorList>
    </citation>
    <scope>NUCLEOTIDE SEQUENCE [LARGE SCALE GENOMIC DNA]</scope>
    <source>
        <strain evidence="2 3">RP1T</strain>
    </source>
</reference>
<dbReference type="InterPro" id="IPR029057">
    <property type="entry name" value="PRTase-like"/>
</dbReference>
<dbReference type="PANTHER" id="PTHR31299:SF0">
    <property type="entry name" value="ESTERASE, PUTATIVE (AFU_ORTHOLOGUE AFUA_1G05850)-RELATED"/>
    <property type="match status" value="1"/>
</dbReference>
<evidence type="ECO:0000259" key="1">
    <source>
        <dbReference type="Pfam" id="PF00156"/>
    </source>
</evidence>
<evidence type="ECO:0000313" key="2">
    <source>
        <dbReference type="EMBL" id="PRH89099.1"/>
    </source>
</evidence>